<dbReference type="InParanoid" id="Q2H214"/>
<keyword evidence="3" id="KW-1185">Reference proteome</keyword>
<organism evidence="2 3">
    <name type="scientific">Chaetomium globosum (strain ATCC 6205 / CBS 148.51 / DSM 1962 / NBRC 6347 / NRRL 1970)</name>
    <name type="common">Soil fungus</name>
    <dbReference type="NCBI Taxonomy" id="306901"/>
    <lineage>
        <taxon>Eukaryota</taxon>
        <taxon>Fungi</taxon>
        <taxon>Dikarya</taxon>
        <taxon>Ascomycota</taxon>
        <taxon>Pezizomycotina</taxon>
        <taxon>Sordariomycetes</taxon>
        <taxon>Sordariomycetidae</taxon>
        <taxon>Sordariales</taxon>
        <taxon>Chaetomiaceae</taxon>
        <taxon>Chaetomium</taxon>
    </lineage>
</organism>
<dbReference type="AlphaFoldDB" id="Q2H214"/>
<proteinExistence type="predicted"/>
<accession>Q2H214</accession>
<name>Q2H214_CHAGB</name>
<evidence type="ECO:0000313" key="2">
    <source>
        <dbReference type="EMBL" id="EAQ87563.1"/>
    </source>
</evidence>
<dbReference type="eggNOG" id="ENOG502RA2M">
    <property type="taxonomic scope" value="Eukaryota"/>
</dbReference>
<evidence type="ECO:0000256" key="1">
    <source>
        <dbReference type="SAM" id="MobiDB-lite"/>
    </source>
</evidence>
<dbReference type="HOGENOM" id="CLU_915270_0_0_1"/>
<dbReference type="VEuPathDB" id="FungiDB:CHGG_04182"/>
<reference evidence="3" key="1">
    <citation type="journal article" date="2015" name="Genome Announc.">
        <title>Draft genome sequence of the cellulolytic fungus Chaetomium globosum.</title>
        <authorList>
            <person name="Cuomo C.A."/>
            <person name="Untereiner W.A."/>
            <person name="Ma L.-J."/>
            <person name="Grabherr M."/>
            <person name="Birren B.W."/>
        </authorList>
    </citation>
    <scope>NUCLEOTIDE SEQUENCE [LARGE SCALE GENOMIC DNA]</scope>
    <source>
        <strain evidence="3">ATCC 6205 / CBS 148.51 / DSM 1962 / NBRC 6347 / NRRL 1970</strain>
    </source>
</reference>
<feature type="compositionally biased region" description="Basic residues" evidence="1">
    <location>
        <begin position="287"/>
        <end position="296"/>
    </location>
</feature>
<dbReference type="Proteomes" id="UP000001056">
    <property type="component" value="Unassembled WGS sequence"/>
</dbReference>
<dbReference type="GeneID" id="4392840"/>
<dbReference type="EMBL" id="CH408032">
    <property type="protein sequence ID" value="EAQ87563.1"/>
    <property type="molecule type" value="Genomic_DNA"/>
</dbReference>
<sequence>MQHPPSRVSSCPPHFISETVAAKTWAKAAKYPPPVAAIPHCWKEGDIAFLRPSKTFSPEELRTLIHRTPEFPRGYIPVRATGHPVIILRRLSQGSTHVLVTTVSAHNSGPENGYLAPWKQACHRHEALANFRSFEGSQRATAEFPPLFLRPGQEMRKPRTSWVHIQSAWVVPVSVLGHFSGVKGAHVVTMTTESLDNLRAHMAARCRVWGACQQRLLAVEKTSPAAGAVLSSAVPSAAFAVVASAAAAVSPSPSFAPAALRAAVAAGRGKLPVSLLSFGLPPTSKNKQLKKDKVRKPREENWQR</sequence>
<dbReference type="RefSeq" id="XP_001223396.1">
    <property type="nucleotide sequence ID" value="XM_001223395.1"/>
</dbReference>
<protein>
    <submittedName>
        <fullName evidence="2">Uncharacterized protein</fullName>
    </submittedName>
</protein>
<dbReference type="OrthoDB" id="5243557at2759"/>
<feature type="region of interest" description="Disordered" evidence="1">
    <location>
        <begin position="280"/>
        <end position="304"/>
    </location>
</feature>
<dbReference type="OMA" id="CHRHEAL"/>
<evidence type="ECO:0000313" key="3">
    <source>
        <dbReference type="Proteomes" id="UP000001056"/>
    </source>
</evidence>
<gene>
    <name evidence="2" type="ORF">CHGG_04182</name>
</gene>